<dbReference type="Proteomes" id="UP000033608">
    <property type="component" value="Unassembled WGS sequence"/>
</dbReference>
<accession>A0A0F5LVT5</accession>
<sequence length="68" mass="7305">MSGREQNRMKAADDLNRGLAIVTTAWLALDAAETADDQAAIHETLYEAIQKLKSAEVLLGVYTAGEGK</sequence>
<dbReference type="RefSeq" id="WP_046133777.1">
    <property type="nucleotide sequence ID" value="NZ_FQVC01000003.1"/>
</dbReference>
<organism evidence="1 3">
    <name type="scientific">Devosia limi DSM 17137</name>
    <dbReference type="NCBI Taxonomy" id="1121477"/>
    <lineage>
        <taxon>Bacteria</taxon>
        <taxon>Pseudomonadati</taxon>
        <taxon>Pseudomonadota</taxon>
        <taxon>Alphaproteobacteria</taxon>
        <taxon>Hyphomicrobiales</taxon>
        <taxon>Devosiaceae</taxon>
        <taxon>Devosia</taxon>
    </lineage>
</organism>
<dbReference type="STRING" id="1121477.SAMN02745223_01324"/>
<evidence type="ECO:0000313" key="2">
    <source>
        <dbReference type="EMBL" id="SHE88697.1"/>
    </source>
</evidence>
<evidence type="ECO:0000313" key="4">
    <source>
        <dbReference type="Proteomes" id="UP000184533"/>
    </source>
</evidence>
<dbReference type="Proteomes" id="UP000184533">
    <property type="component" value="Unassembled WGS sequence"/>
</dbReference>
<gene>
    <name evidence="2" type="ORF">SAMN02745223_01324</name>
    <name evidence="1" type="ORF">VW29_02490</name>
</gene>
<name>A0A0F5LVT5_9HYPH</name>
<protein>
    <submittedName>
        <fullName evidence="1">Uncharacterized protein</fullName>
    </submittedName>
</protein>
<keyword evidence="3" id="KW-1185">Reference proteome</keyword>
<dbReference type="EMBL" id="FQVC01000003">
    <property type="protein sequence ID" value="SHE88697.1"/>
    <property type="molecule type" value="Genomic_DNA"/>
</dbReference>
<evidence type="ECO:0000313" key="3">
    <source>
        <dbReference type="Proteomes" id="UP000033608"/>
    </source>
</evidence>
<reference evidence="2 4" key="2">
    <citation type="submission" date="2016-11" db="EMBL/GenBank/DDBJ databases">
        <authorList>
            <person name="Jaros S."/>
            <person name="Januszkiewicz K."/>
            <person name="Wedrychowicz H."/>
        </authorList>
    </citation>
    <scope>NUCLEOTIDE SEQUENCE [LARGE SCALE GENOMIC DNA]</scope>
    <source>
        <strain evidence="2 4">DSM 17137</strain>
    </source>
</reference>
<dbReference type="PATRIC" id="fig|1121477.3.peg.1553"/>
<proteinExistence type="predicted"/>
<evidence type="ECO:0000313" key="1">
    <source>
        <dbReference type="EMBL" id="KKB86448.1"/>
    </source>
</evidence>
<reference evidence="1 3" key="1">
    <citation type="submission" date="2015-03" db="EMBL/GenBank/DDBJ databases">
        <authorList>
            <person name="Hassan Y.I."/>
            <person name="Lepp D."/>
            <person name="Zhou T."/>
        </authorList>
    </citation>
    <scope>NUCLEOTIDE SEQUENCE [LARGE SCALE GENOMIC DNA]</scope>
    <source>
        <strain evidence="1 3">DSM 17137</strain>
    </source>
</reference>
<dbReference type="EMBL" id="LAJF01000036">
    <property type="protein sequence ID" value="KKB86448.1"/>
    <property type="molecule type" value="Genomic_DNA"/>
</dbReference>
<dbReference type="AlphaFoldDB" id="A0A0F5LVT5"/>